<dbReference type="InterPro" id="IPR013783">
    <property type="entry name" value="Ig-like_fold"/>
</dbReference>
<sequence length="690" mass="72508">MALGLTPDARAALVLGEMTLDEKIAMVHGAEWEHNIWVNGGAKPVPTEMVSGAAGYVPGVKRLGVPAIQMVDAALGVTRGGYAGRYSTVLPSAISGAAGWDARMSYEYGALVGRELKDAGFNMSLGGGVNLDREPRNGRNFEYKGEDPILAGTLVGAEIRGLQAQGVIGDIKHFAANDQETLRTSVNVVIDERSMRETELLAFEIGIRDARPSAVMCSYNKVNGPWACDSPHLLTDVLKKDFGFEGFVLSDWKATHSTAVAANAGLDMEMPDGGHFGAPLKAAVEGGTVPAARLDDMVRRILRAEFTAGLFDHAAAPRVTDVFAGLAFAQRAAEQGTVLLKNDGGLLPLQPAKLRSVVLIGGHADVGVLAGGGSALVDPPGGSAVPTPTPRSPVYDPSSPLLALWERMPGVDVRYVSGDDPAAAAVAARAADLAIVFGVQPSREDTDLTSLALPDGQDALIAAVAAANPHTVVVLETGGAATMPWVAKTPAILEIWYPGIRGAEALAQVLLGKVNPAGKLPITFPRSEADLPRPVLTSLTDKSPVVTYNEGLRIGYKWYEAEGKTPLFPFGHGLSYTHFTYSGLHVDPRGASVAFDVRNAGKVDGAEISQVYVSLPADAGEPPKRLVAWAKTQLAAGETKHVELPIDPLYLSIFDVAAKRWRTVGGKYVFRVGGSSADTPLNATATLAAK</sequence>
<reference evidence="6 7" key="1">
    <citation type="submission" date="2017-06" db="EMBL/GenBank/DDBJ databases">
        <authorList>
            <person name="Kim H.J."/>
            <person name="Triplett B.A."/>
        </authorList>
    </citation>
    <scope>NUCLEOTIDE SEQUENCE [LARGE SCALE GENOMIC DNA]</scope>
    <source>
        <strain evidence="6 7">DSM 18704</strain>
    </source>
</reference>
<evidence type="ECO:0000256" key="3">
    <source>
        <dbReference type="ARBA" id="ARBA00023277"/>
    </source>
</evidence>
<dbReference type="InterPro" id="IPR019800">
    <property type="entry name" value="Glyco_hydro_3_AS"/>
</dbReference>
<evidence type="ECO:0000256" key="2">
    <source>
        <dbReference type="ARBA" id="ARBA00022801"/>
    </source>
</evidence>
<dbReference type="Gene3D" id="2.60.40.10">
    <property type="entry name" value="Immunoglobulins"/>
    <property type="match status" value="1"/>
</dbReference>
<dbReference type="InterPro" id="IPR001764">
    <property type="entry name" value="Glyco_hydro_3_N"/>
</dbReference>
<accession>A0A239LXQ9</accession>
<protein>
    <submittedName>
        <fullName evidence="6">Beta-glucosidase</fullName>
    </submittedName>
</protein>
<gene>
    <name evidence="6" type="ORF">SAMN05421770_10826</name>
</gene>
<dbReference type="Gene3D" id="3.20.20.300">
    <property type="entry name" value="Glycoside hydrolase, family 3, N-terminal domain"/>
    <property type="match status" value="1"/>
</dbReference>
<dbReference type="Proteomes" id="UP000198356">
    <property type="component" value="Unassembled WGS sequence"/>
</dbReference>
<dbReference type="Gene3D" id="3.40.50.1700">
    <property type="entry name" value="Glycoside hydrolase family 3 C-terminal domain"/>
    <property type="match status" value="1"/>
</dbReference>
<evidence type="ECO:0000256" key="4">
    <source>
        <dbReference type="RuleBase" id="RU361161"/>
    </source>
</evidence>
<evidence type="ECO:0000313" key="7">
    <source>
        <dbReference type="Proteomes" id="UP000198356"/>
    </source>
</evidence>
<comment type="similarity">
    <text evidence="1 4">Belongs to the glycosyl hydrolase 3 family.</text>
</comment>
<dbReference type="SUPFAM" id="SSF51445">
    <property type="entry name" value="(Trans)glycosidases"/>
    <property type="match status" value="1"/>
</dbReference>
<dbReference type="PROSITE" id="PS00775">
    <property type="entry name" value="GLYCOSYL_HYDROL_F3"/>
    <property type="match status" value="1"/>
</dbReference>
<name>A0A239LXQ9_9BACT</name>
<dbReference type="InterPro" id="IPR017853">
    <property type="entry name" value="GH"/>
</dbReference>
<keyword evidence="2 4" id="KW-0378">Hydrolase</keyword>
<dbReference type="Pfam" id="PF14310">
    <property type="entry name" value="Fn3-like"/>
    <property type="match status" value="1"/>
</dbReference>
<proteinExistence type="inferred from homology"/>
<dbReference type="GO" id="GO:0005975">
    <property type="term" value="P:carbohydrate metabolic process"/>
    <property type="evidence" value="ECO:0007669"/>
    <property type="project" value="InterPro"/>
</dbReference>
<evidence type="ECO:0000256" key="1">
    <source>
        <dbReference type="ARBA" id="ARBA00005336"/>
    </source>
</evidence>
<dbReference type="EMBL" id="FZOU01000008">
    <property type="protein sequence ID" value="SNT34752.1"/>
    <property type="molecule type" value="Genomic_DNA"/>
</dbReference>
<dbReference type="PANTHER" id="PTHR42715">
    <property type="entry name" value="BETA-GLUCOSIDASE"/>
    <property type="match status" value="1"/>
</dbReference>
<dbReference type="InterPro" id="IPR050288">
    <property type="entry name" value="Cellulose_deg_GH3"/>
</dbReference>
<dbReference type="InterPro" id="IPR002772">
    <property type="entry name" value="Glyco_hydro_3_C"/>
</dbReference>
<dbReference type="AlphaFoldDB" id="A0A239LXQ9"/>
<feature type="domain" description="Fibronectin type III-like" evidence="5">
    <location>
        <begin position="607"/>
        <end position="676"/>
    </location>
</feature>
<keyword evidence="7" id="KW-1185">Reference proteome</keyword>
<dbReference type="Pfam" id="PF00933">
    <property type="entry name" value="Glyco_hydro_3"/>
    <property type="match status" value="1"/>
</dbReference>
<keyword evidence="4" id="KW-0326">Glycosidase</keyword>
<dbReference type="PANTHER" id="PTHR42715:SF10">
    <property type="entry name" value="BETA-GLUCOSIDASE"/>
    <property type="match status" value="1"/>
</dbReference>
<dbReference type="InterPro" id="IPR026891">
    <property type="entry name" value="Fn3-like"/>
</dbReference>
<organism evidence="6 7">
    <name type="scientific">Granulicella rosea</name>
    <dbReference type="NCBI Taxonomy" id="474952"/>
    <lineage>
        <taxon>Bacteria</taxon>
        <taxon>Pseudomonadati</taxon>
        <taxon>Acidobacteriota</taxon>
        <taxon>Terriglobia</taxon>
        <taxon>Terriglobales</taxon>
        <taxon>Acidobacteriaceae</taxon>
        <taxon>Granulicella</taxon>
    </lineage>
</organism>
<dbReference type="PRINTS" id="PR00133">
    <property type="entry name" value="GLHYDRLASE3"/>
</dbReference>
<dbReference type="GO" id="GO:0004553">
    <property type="term" value="F:hydrolase activity, hydrolyzing O-glycosyl compounds"/>
    <property type="evidence" value="ECO:0007669"/>
    <property type="project" value="InterPro"/>
</dbReference>
<evidence type="ECO:0000259" key="5">
    <source>
        <dbReference type="SMART" id="SM01217"/>
    </source>
</evidence>
<dbReference type="SUPFAM" id="SSF52279">
    <property type="entry name" value="Beta-D-glucan exohydrolase, C-terminal domain"/>
    <property type="match status" value="1"/>
</dbReference>
<dbReference type="SMART" id="SM01217">
    <property type="entry name" value="Fn3_like"/>
    <property type="match status" value="1"/>
</dbReference>
<evidence type="ECO:0000313" key="6">
    <source>
        <dbReference type="EMBL" id="SNT34752.1"/>
    </source>
</evidence>
<keyword evidence="3" id="KW-0119">Carbohydrate metabolism</keyword>
<dbReference type="InterPro" id="IPR036962">
    <property type="entry name" value="Glyco_hydro_3_N_sf"/>
</dbReference>
<dbReference type="InterPro" id="IPR036881">
    <property type="entry name" value="Glyco_hydro_3_C_sf"/>
</dbReference>
<dbReference type="Pfam" id="PF01915">
    <property type="entry name" value="Glyco_hydro_3_C"/>
    <property type="match status" value="1"/>
</dbReference>